<sequence>MKTYFIYPTKSLTFLLFWISLFLNQYLSASTSAIEGKHPLLNSKSYLEQEEPFILTINADIPSFVKVGQVIEYTFIVSTTSSTQTYTNVTVSCPLLEGDILLDQTTVKIDQPAIGMGEYVVTQYDIDLKEIVCGAIAGGDTSNDNTAVANSSITLPFLPLNLTKKANPTLFSAVGELITYTYQVTNLGDEEIESIKIEDNKIPFVSLPSTTLFPNQSLTTTASYVVTESDILQGTITNTAIAQGINLNLNLVNSNEVSSTVTVNQNQVILPPRSLHGYRTSNRFVNQTDYIDVLQWKLPLSGESPIGYKIFSDENLKKLVAKIPYNTTEYYIHHRRKQSSYTYYIVSIDQFGRVSLPISVKIKP</sequence>
<dbReference type="SUPFAM" id="SSF49265">
    <property type="entry name" value="Fibronectin type III"/>
    <property type="match status" value="1"/>
</dbReference>
<dbReference type="InterPro" id="IPR036116">
    <property type="entry name" value="FN3_sf"/>
</dbReference>
<evidence type="ECO:0000259" key="1">
    <source>
        <dbReference type="Pfam" id="PF24346"/>
    </source>
</evidence>
<dbReference type="EMBL" id="JSAN01000082">
    <property type="protein sequence ID" value="KIC71541.1"/>
    <property type="molecule type" value="Genomic_DNA"/>
</dbReference>
<feature type="domain" description="DUF7507" evidence="1">
    <location>
        <begin position="160"/>
        <end position="250"/>
    </location>
</feature>
<name>A0A0C1JLW0_9BACT</name>
<dbReference type="InterPro" id="IPR047589">
    <property type="entry name" value="DUF11_rpt"/>
</dbReference>
<reference evidence="2 3" key="1">
    <citation type="journal article" date="2014" name="Mol. Biol. Evol.">
        <title>Massive expansion of Ubiquitination-related gene families within the Chlamydiae.</title>
        <authorList>
            <person name="Domman D."/>
            <person name="Collingro A."/>
            <person name="Lagkouvardos I."/>
            <person name="Gehre L."/>
            <person name="Weinmaier T."/>
            <person name="Rattei T."/>
            <person name="Subtil A."/>
            <person name="Horn M."/>
        </authorList>
    </citation>
    <scope>NUCLEOTIDE SEQUENCE [LARGE SCALE GENOMIC DNA]</scope>
    <source>
        <strain evidence="2 3">EI2</strain>
    </source>
</reference>
<evidence type="ECO:0000313" key="3">
    <source>
        <dbReference type="Proteomes" id="UP000031465"/>
    </source>
</evidence>
<proteinExistence type="predicted"/>
<gene>
    <name evidence="2" type="ORF">DB44_DJ00360</name>
</gene>
<dbReference type="InterPro" id="IPR055354">
    <property type="entry name" value="DUF7507"/>
</dbReference>
<dbReference type="Proteomes" id="UP000031465">
    <property type="component" value="Unassembled WGS sequence"/>
</dbReference>
<comment type="caution">
    <text evidence="2">The sequence shown here is derived from an EMBL/GenBank/DDBJ whole genome shotgun (WGS) entry which is preliminary data.</text>
</comment>
<dbReference type="NCBIfam" id="TIGR01451">
    <property type="entry name" value="B_ant_repeat"/>
    <property type="match status" value="1"/>
</dbReference>
<dbReference type="PATRIC" id="fig|362787.3.peg.1355"/>
<accession>A0A0C1JLW0</accession>
<organism evidence="2 3">
    <name type="scientific">Candidatus Protochlamydia amoebophila</name>
    <dbReference type="NCBI Taxonomy" id="362787"/>
    <lineage>
        <taxon>Bacteria</taxon>
        <taxon>Pseudomonadati</taxon>
        <taxon>Chlamydiota</taxon>
        <taxon>Chlamydiia</taxon>
        <taxon>Parachlamydiales</taxon>
        <taxon>Parachlamydiaceae</taxon>
        <taxon>Candidatus Protochlamydia</taxon>
    </lineage>
</organism>
<protein>
    <recommendedName>
        <fullName evidence="1">DUF7507 domain-containing protein</fullName>
    </recommendedName>
</protein>
<evidence type="ECO:0000313" key="2">
    <source>
        <dbReference type="EMBL" id="KIC71541.1"/>
    </source>
</evidence>
<dbReference type="RefSeq" id="WP_039358938.1">
    <property type="nucleotide sequence ID" value="NZ_JSAN01000082.1"/>
</dbReference>
<dbReference type="Pfam" id="PF24346">
    <property type="entry name" value="DUF7507"/>
    <property type="match status" value="1"/>
</dbReference>
<dbReference type="AlphaFoldDB" id="A0A0C1JLW0"/>